<feature type="signal peptide" evidence="1">
    <location>
        <begin position="1"/>
        <end position="23"/>
    </location>
</feature>
<proteinExistence type="predicted"/>
<reference evidence="3" key="1">
    <citation type="journal article" date="2019" name="Int. J. Syst. Evol. Microbiol.">
        <title>The Global Catalogue of Microorganisms (GCM) 10K type strain sequencing project: providing services to taxonomists for standard genome sequencing and annotation.</title>
        <authorList>
            <consortium name="The Broad Institute Genomics Platform"/>
            <consortium name="The Broad Institute Genome Sequencing Center for Infectious Disease"/>
            <person name="Wu L."/>
            <person name="Ma J."/>
        </authorList>
    </citation>
    <scope>NUCLEOTIDE SEQUENCE [LARGE SCALE GENOMIC DNA]</scope>
    <source>
        <strain evidence="3">JCM 13595</strain>
    </source>
</reference>
<dbReference type="PROSITE" id="PS51257">
    <property type="entry name" value="PROKAR_LIPOPROTEIN"/>
    <property type="match status" value="1"/>
</dbReference>
<evidence type="ECO:0000313" key="2">
    <source>
        <dbReference type="EMBL" id="GAA2043002.1"/>
    </source>
</evidence>
<comment type="caution">
    <text evidence="2">The sequence shown here is derived from an EMBL/GenBank/DDBJ whole genome shotgun (WGS) entry which is preliminary data.</text>
</comment>
<dbReference type="RefSeq" id="WP_343959142.1">
    <property type="nucleotide sequence ID" value="NZ_BAAAMN010000049.1"/>
</dbReference>
<organism evidence="2 3">
    <name type="scientific">Yaniella flava</name>
    <dbReference type="NCBI Taxonomy" id="287930"/>
    <lineage>
        <taxon>Bacteria</taxon>
        <taxon>Bacillati</taxon>
        <taxon>Actinomycetota</taxon>
        <taxon>Actinomycetes</taxon>
        <taxon>Micrococcales</taxon>
        <taxon>Micrococcaceae</taxon>
        <taxon>Yaniella</taxon>
    </lineage>
</organism>
<evidence type="ECO:0000256" key="1">
    <source>
        <dbReference type="SAM" id="SignalP"/>
    </source>
</evidence>
<keyword evidence="1" id="KW-0732">Signal</keyword>
<sequence>MQKRLMKLAAAAGISLWAMTACGLEQTGPHAGPVHLEQQQETVAVY</sequence>
<evidence type="ECO:0000313" key="3">
    <source>
        <dbReference type="Proteomes" id="UP001501461"/>
    </source>
</evidence>
<accession>A0ABP5GAR2</accession>
<feature type="chain" id="PRO_5047240121" evidence="1">
    <location>
        <begin position="24"/>
        <end position="46"/>
    </location>
</feature>
<protein>
    <submittedName>
        <fullName evidence="2">Uncharacterized protein</fullName>
    </submittedName>
</protein>
<keyword evidence="3" id="KW-1185">Reference proteome</keyword>
<dbReference type="EMBL" id="BAAAMN010000049">
    <property type="protein sequence ID" value="GAA2043002.1"/>
    <property type="molecule type" value="Genomic_DNA"/>
</dbReference>
<name>A0ABP5GAR2_9MICC</name>
<gene>
    <name evidence="2" type="ORF">GCM10009720_24690</name>
</gene>
<dbReference type="Proteomes" id="UP001501461">
    <property type="component" value="Unassembled WGS sequence"/>
</dbReference>